<feature type="region of interest" description="Disordered" evidence="6">
    <location>
        <begin position="1"/>
        <end position="35"/>
    </location>
</feature>
<feature type="region of interest" description="Disordered" evidence="6">
    <location>
        <begin position="529"/>
        <end position="591"/>
    </location>
</feature>
<dbReference type="GO" id="GO:0005525">
    <property type="term" value="F:GTP binding"/>
    <property type="evidence" value="ECO:0007669"/>
    <property type="project" value="UniProtKB-KW"/>
</dbReference>
<evidence type="ECO:0000256" key="1">
    <source>
        <dbReference type="ARBA" id="ARBA00022553"/>
    </source>
</evidence>
<evidence type="ECO:0000256" key="4">
    <source>
        <dbReference type="ARBA" id="ARBA00037770"/>
    </source>
</evidence>
<dbReference type="GO" id="GO:0003924">
    <property type="term" value="F:GTPase activity"/>
    <property type="evidence" value="ECO:0007669"/>
    <property type="project" value="InterPro"/>
</dbReference>
<evidence type="ECO:0000256" key="5">
    <source>
        <dbReference type="ARBA" id="ARBA00039902"/>
    </source>
</evidence>
<keyword evidence="1" id="KW-0597">Phosphoprotein</keyword>
<evidence type="ECO:0000256" key="6">
    <source>
        <dbReference type="SAM" id="MobiDB-lite"/>
    </source>
</evidence>
<feature type="compositionally biased region" description="Acidic residues" evidence="6">
    <location>
        <begin position="564"/>
        <end position="575"/>
    </location>
</feature>
<dbReference type="AlphaFoldDB" id="A0A0A9WFB0"/>
<reference evidence="8" key="2">
    <citation type="submission" date="2014-07" db="EMBL/GenBank/DDBJ databases">
        <authorList>
            <person name="Hull J."/>
        </authorList>
    </citation>
    <scope>NUCLEOTIDE SEQUENCE</scope>
</reference>
<dbReference type="EMBL" id="GBHO01024080">
    <property type="protein sequence ID" value="JAG19524.1"/>
    <property type="molecule type" value="Transcribed_RNA"/>
</dbReference>
<dbReference type="InterPro" id="IPR030378">
    <property type="entry name" value="G_CP_dom"/>
</dbReference>
<dbReference type="SUPFAM" id="SSF52540">
    <property type="entry name" value="P-loop containing nucleoside triphosphate hydrolases"/>
    <property type="match status" value="1"/>
</dbReference>
<keyword evidence="2" id="KW-0547">Nucleotide-binding</keyword>
<evidence type="ECO:0000313" key="8">
    <source>
        <dbReference type="EMBL" id="JAG06081.1"/>
    </source>
</evidence>
<dbReference type="PANTHER" id="PTHR45709">
    <property type="entry name" value="LARGE SUBUNIT GTPASE 1 HOMOLOG-RELATED"/>
    <property type="match status" value="1"/>
</dbReference>
<feature type="compositionally biased region" description="Basic residues" evidence="6">
    <location>
        <begin position="1"/>
        <end position="16"/>
    </location>
</feature>
<dbReference type="EMBL" id="GBHO01037523">
    <property type="protein sequence ID" value="JAG06081.1"/>
    <property type="molecule type" value="Transcribed_RNA"/>
</dbReference>
<evidence type="ECO:0000259" key="7">
    <source>
        <dbReference type="PROSITE" id="PS51721"/>
    </source>
</evidence>
<dbReference type="InterPro" id="IPR043358">
    <property type="entry name" value="GNL1-like"/>
</dbReference>
<evidence type="ECO:0000313" key="9">
    <source>
        <dbReference type="EMBL" id="JAG19524.1"/>
    </source>
</evidence>
<feature type="compositionally biased region" description="Polar residues" evidence="6">
    <location>
        <begin position="580"/>
        <end position="591"/>
    </location>
</feature>
<dbReference type="Pfam" id="PF01926">
    <property type="entry name" value="MMR_HSR1"/>
    <property type="match status" value="1"/>
</dbReference>
<dbReference type="CDD" id="cd01857">
    <property type="entry name" value="HSR1_MMR1"/>
    <property type="match status" value="1"/>
</dbReference>
<protein>
    <recommendedName>
        <fullName evidence="5">Guanine nucleotide-binding protein-like 1</fullName>
    </recommendedName>
</protein>
<organism evidence="8">
    <name type="scientific">Lygus hesperus</name>
    <name type="common">Western plant bug</name>
    <dbReference type="NCBI Taxonomy" id="30085"/>
    <lineage>
        <taxon>Eukaryota</taxon>
        <taxon>Metazoa</taxon>
        <taxon>Ecdysozoa</taxon>
        <taxon>Arthropoda</taxon>
        <taxon>Hexapoda</taxon>
        <taxon>Insecta</taxon>
        <taxon>Pterygota</taxon>
        <taxon>Neoptera</taxon>
        <taxon>Paraneoptera</taxon>
        <taxon>Hemiptera</taxon>
        <taxon>Heteroptera</taxon>
        <taxon>Panheteroptera</taxon>
        <taxon>Cimicomorpha</taxon>
        <taxon>Miridae</taxon>
        <taxon>Mirini</taxon>
        <taxon>Lygus</taxon>
    </lineage>
</organism>
<dbReference type="Gene3D" id="3.40.50.300">
    <property type="entry name" value="P-loop containing nucleotide triphosphate hydrolases"/>
    <property type="match status" value="1"/>
</dbReference>
<proteinExistence type="predicted"/>
<dbReference type="PROSITE" id="PS51721">
    <property type="entry name" value="G_CP"/>
    <property type="match status" value="1"/>
</dbReference>
<gene>
    <name evidence="8" type="primary">Gnl1_1</name>
    <name evidence="9" type="synonym">Gnl1_2</name>
    <name evidence="8" type="ORF">CM83_63814</name>
    <name evidence="9" type="ORF">CM83_63816</name>
</gene>
<name>A0A0A9WFB0_LYGHE</name>
<accession>A0A0A9WFB0</accession>
<keyword evidence="3" id="KW-0342">GTP-binding</keyword>
<evidence type="ECO:0000256" key="2">
    <source>
        <dbReference type="ARBA" id="ARBA00022741"/>
    </source>
</evidence>
<feature type="domain" description="CP-type G" evidence="7">
    <location>
        <begin position="170"/>
        <end position="401"/>
    </location>
</feature>
<dbReference type="InterPro" id="IPR006073">
    <property type="entry name" value="GTP-bd"/>
</dbReference>
<comment type="function">
    <text evidence="4">Possible regulatory or functional link with the histocompatibility cluster.</text>
</comment>
<reference evidence="8" key="1">
    <citation type="journal article" date="2014" name="PLoS ONE">
        <title>Transcriptome-Based Identification of ABC Transporters in the Western Tarnished Plant Bug Lygus hesperus.</title>
        <authorList>
            <person name="Hull J.J."/>
            <person name="Chaney K."/>
            <person name="Geib S.M."/>
            <person name="Fabrick J.A."/>
            <person name="Brent C.S."/>
            <person name="Walsh D."/>
            <person name="Lavine L.C."/>
        </authorList>
    </citation>
    <scope>NUCLEOTIDE SEQUENCE</scope>
</reference>
<evidence type="ECO:0000256" key="3">
    <source>
        <dbReference type="ARBA" id="ARBA00023134"/>
    </source>
</evidence>
<sequence length="591" mass="67909">MPHGRKKVPFSGKAKKLQLQAKKQTKSPWNDNDRRVKSILVAGSSDDDEYLEDNVQKLNQQPVRPNPTSKSNANRYLLQFKRESDAELRERKEQSRKTLVPLPETSLEVSSEQYFPDDLKFPVRPPWDFNMSKEQLDARENRYFTEYFKDIEKRYKSTELSFFELNLETWRQLWRVMEMLDIALVIVDIRFPSLMFPPYLFEYISNELKKSVILVLNKIDLVPAPLVVAWKHYLQERFPGIQIITFTSFPSYNLRDATNKKTGLNVRRCKGKMKMAAEGAQKLYAACKEIVGEEVDISSWHSKITEEMTLEYDEGEEVEIEETVTLKRQDTRFKGYNKFEGGVLTIGCIGQPNVGKSSLMNALMGKKVVSVSRTPGHTKHFQTIFLTPQVRLCDCPGLVFPSLVPKVLQAIMGSYPIAQLRDPYSSVKFVAERVDLVTLLKLEHPEHDDEWSAIDICDGWAYKKGFYTARTARLDTYRAANHLLRMILDGKISMHFAPPGYFEKKAFWEEHPEVQSVKWVQAVNQSGTGDQAAPVLSEYESSDEGSNPAKDDRHPRNQSNSSSEGDEEDDEDSDDNLNSRNKFQVLNASIE</sequence>
<dbReference type="PANTHER" id="PTHR45709:SF3">
    <property type="entry name" value="GUANINE NUCLEOTIDE-BINDING PROTEIN-LIKE 1"/>
    <property type="match status" value="1"/>
</dbReference>
<dbReference type="InterPro" id="IPR027417">
    <property type="entry name" value="P-loop_NTPase"/>
</dbReference>